<reference evidence="3" key="1">
    <citation type="submission" date="2022-11" db="EMBL/GenBank/DDBJ databases">
        <authorList>
            <person name="Kikuchi T."/>
        </authorList>
    </citation>
    <scope>NUCLEOTIDE SEQUENCE</scope>
    <source>
        <strain evidence="3">PS1010</strain>
    </source>
</reference>
<dbReference type="InterPro" id="IPR038586">
    <property type="entry name" value="Tctex-1-like_sf"/>
</dbReference>
<dbReference type="GO" id="GO:0045505">
    <property type="term" value="F:dynein intermediate chain binding"/>
    <property type="evidence" value="ECO:0007669"/>
    <property type="project" value="TreeGrafter"/>
</dbReference>
<feature type="region of interest" description="Disordered" evidence="2">
    <location>
        <begin position="1"/>
        <end position="54"/>
    </location>
</feature>
<dbReference type="AlphaFoldDB" id="A0A9P1N4Z3"/>
<evidence type="ECO:0000313" key="4">
    <source>
        <dbReference type="Proteomes" id="UP001152747"/>
    </source>
</evidence>
<accession>A0A9P1N4Z3</accession>
<dbReference type="Pfam" id="PF03645">
    <property type="entry name" value="Tctex-1"/>
    <property type="match status" value="1"/>
</dbReference>
<dbReference type="EMBL" id="CANHGI010000004">
    <property type="protein sequence ID" value="CAI5448151.1"/>
    <property type="molecule type" value="Genomic_DNA"/>
</dbReference>
<comment type="caution">
    <text evidence="3">The sequence shown here is derived from an EMBL/GenBank/DDBJ whole genome shotgun (WGS) entry which is preliminary data.</text>
</comment>
<dbReference type="Proteomes" id="UP001152747">
    <property type="component" value="Unassembled WGS sequence"/>
</dbReference>
<organism evidence="3 4">
    <name type="scientific">Caenorhabditis angaria</name>
    <dbReference type="NCBI Taxonomy" id="860376"/>
    <lineage>
        <taxon>Eukaryota</taxon>
        <taxon>Metazoa</taxon>
        <taxon>Ecdysozoa</taxon>
        <taxon>Nematoda</taxon>
        <taxon>Chromadorea</taxon>
        <taxon>Rhabditida</taxon>
        <taxon>Rhabditina</taxon>
        <taxon>Rhabditomorpha</taxon>
        <taxon>Rhabditoidea</taxon>
        <taxon>Rhabditidae</taxon>
        <taxon>Peloderinae</taxon>
        <taxon>Caenorhabditis</taxon>
    </lineage>
</organism>
<dbReference type="GO" id="GO:0005737">
    <property type="term" value="C:cytoplasm"/>
    <property type="evidence" value="ECO:0007669"/>
    <property type="project" value="TreeGrafter"/>
</dbReference>
<gene>
    <name evidence="3" type="ORF">CAMP_LOCUS10788</name>
</gene>
<evidence type="ECO:0000256" key="1">
    <source>
        <dbReference type="ARBA" id="ARBA00005361"/>
    </source>
</evidence>
<keyword evidence="4" id="KW-1185">Reference proteome</keyword>
<dbReference type="PANTHER" id="PTHR21255">
    <property type="entry name" value="T-COMPLEX-ASSOCIATED-TESTIS-EXPRESSED 1/ DYNEIN LIGHT CHAIN"/>
    <property type="match status" value="1"/>
</dbReference>
<comment type="similarity">
    <text evidence="1">Belongs to the dynein light chain Tctex-type family.</text>
</comment>
<protein>
    <submittedName>
        <fullName evidence="3">Uncharacterized protein</fullName>
    </submittedName>
</protein>
<evidence type="ECO:0000313" key="3">
    <source>
        <dbReference type="EMBL" id="CAI5448151.1"/>
    </source>
</evidence>
<name>A0A9P1N4Z3_9PELO</name>
<sequence>MRDSLRKSSNPQSTERNEKTELAGYSTQETTKVEASSNIEQSELPSGRVVESEVGTSIIEKESKHQKVKEKEKTNDLHDDAFIRSIIINAIDNVVGDAAFTPVKTAGWAKEIVKTITAELMKNGEQRKFVVHATLLPIGDGKSMSSVTQCYWNELQDNAHFYRWQSLSTIGLINIFFMSHHLSRAKMCTIL</sequence>
<feature type="compositionally biased region" description="Polar residues" evidence="2">
    <location>
        <begin position="25"/>
        <end position="44"/>
    </location>
</feature>
<dbReference type="GO" id="GO:0005868">
    <property type="term" value="C:cytoplasmic dynein complex"/>
    <property type="evidence" value="ECO:0007669"/>
    <property type="project" value="TreeGrafter"/>
</dbReference>
<proteinExistence type="inferred from homology"/>
<dbReference type="GO" id="GO:0007018">
    <property type="term" value="P:microtubule-based movement"/>
    <property type="evidence" value="ECO:0007669"/>
    <property type="project" value="TreeGrafter"/>
</dbReference>
<dbReference type="Gene3D" id="3.30.1140.40">
    <property type="entry name" value="Tctex-1"/>
    <property type="match status" value="1"/>
</dbReference>
<dbReference type="PANTHER" id="PTHR21255:SF4">
    <property type="entry name" value="DYNEIN LIGHT CHAIN TCTEX-TYPE"/>
    <property type="match status" value="1"/>
</dbReference>
<evidence type="ECO:0000256" key="2">
    <source>
        <dbReference type="SAM" id="MobiDB-lite"/>
    </source>
</evidence>
<dbReference type="OrthoDB" id="10059120at2759"/>
<dbReference type="InterPro" id="IPR005334">
    <property type="entry name" value="Tctex-1-like"/>
</dbReference>